<dbReference type="PROSITE" id="PS51195">
    <property type="entry name" value="Q_MOTIF"/>
    <property type="match status" value="1"/>
</dbReference>
<dbReference type="GO" id="GO:0005524">
    <property type="term" value="F:ATP binding"/>
    <property type="evidence" value="ECO:0007669"/>
    <property type="project" value="UniProtKB-KW"/>
</dbReference>
<keyword evidence="4" id="KW-0067">ATP-binding</keyword>
<evidence type="ECO:0000256" key="4">
    <source>
        <dbReference type="ARBA" id="ARBA00022840"/>
    </source>
</evidence>
<dbReference type="AlphaFoldDB" id="A0A974BND3"/>
<evidence type="ECO:0000256" key="3">
    <source>
        <dbReference type="ARBA" id="ARBA00022806"/>
    </source>
</evidence>
<evidence type="ECO:0000259" key="7">
    <source>
        <dbReference type="PROSITE" id="PS51195"/>
    </source>
</evidence>
<dbReference type="PANTHER" id="PTHR47959:SF13">
    <property type="entry name" value="ATP-DEPENDENT RNA HELICASE RHLE"/>
    <property type="match status" value="1"/>
</dbReference>
<dbReference type="InterPro" id="IPR027417">
    <property type="entry name" value="P-loop_NTPase"/>
</dbReference>
<evidence type="ECO:0000256" key="6">
    <source>
        <dbReference type="SAM" id="MobiDB-lite"/>
    </source>
</evidence>
<dbReference type="GO" id="GO:0003676">
    <property type="term" value="F:nucleic acid binding"/>
    <property type="evidence" value="ECO:0007669"/>
    <property type="project" value="InterPro"/>
</dbReference>
<accession>A0A974BND3</accession>
<dbReference type="Gene3D" id="3.40.50.300">
    <property type="entry name" value="P-loop containing nucleotide triphosphate hydrolases"/>
    <property type="match status" value="1"/>
</dbReference>
<dbReference type="EMBL" id="JACBNQ010000032">
    <property type="protein sequence ID" value="NYB75890.1"/>
    <property type="molecule type" value="Genomic_DNA"/>
</dbReference>
<protein>
    <submittedName>
        <fullName evidence="8">DEAD/DEAH box helicase</fullName>
    </submittedName>
</protein>
<organism evidence="8 9">
    <name type="scientific">Sedimentibacter hydroxybenzoicus DSM 7310</name>
    <dbReference type="NCBI Taxonomy" id="1123245"/>
    <lineage>
        <taxon>Bacteria</taxon>
        <taxon>Bacillati</taxon>
        <taxon>Bacillota</taxon>
        <taxon>Tissierellia</taxon>
        <taxon>Sedimentibacter</taxon>
    </lineage>
</organism>
<dbReference type="Proteomes" id="UP000611629">
    <property type="component" value="Unassembled WGS sequence"/>
</dbReference>
<dbReference type="Pfam" id="PF00270">
    <property type="entry name" value="DEAD"/>
    <property type="match status" value="1"/>
</dbReference>
<feature type="short sequence motif" description="Q motif" evidence="5">
    <location>
        <begin position="1"/>
        <end position="29"/>
    </location>
</feature>
<sequence length="98" mass="10758">MKFEDLNLIKEINKALKDEGYDNPTSIQEQAIPHVLKGRDVLGCAQTGTGKTAAFAIPIIQKIYEQKIKNSKNYKPSGNPVGTEPSGDGSFWVNIQPI</sequence>
<evidence type="ECO:0000313" key="9">
    <source>
        <dbReference type="Proteomes" id="UP000611629"/>
    </source>
</evidence>
<name>A0A974BND3_SEDHY</name>
<keyword evidence="3 8" id="KW-0347">Helicase</keyword>
<dbReference type="PANTHER" id="PTHR47959">
    <property type="entry name" value="ATP-DEPENDENT RNA HELICASE RHLE-RELATED"/>
    <property type="match status" value="1"/>
</dbReference>
<proteinExistence type="predicted"/>
<comment type="caution">
    <text evidence="8">The sequence shown here is derived from an EMBL/GenBank/DDBJ whole genome shotgun (WGS) entry which is preliminary data.</text>
</comment>
<keyword evidence="9" id="KW-1185">Reference proteome</keyword>
<keyword evidence="2" id="KW-0378">Hydrolase</keyword>
<gene>
    <name evidence="8" type="ORF">HZF24_17205</name>
</gene>
<evidence type="ECO:0000313" key="8">
    <source>
        <dbReference type="EMBL" id="NYB75890.1"/>
    </source>
</evidence>
<dbReference type="InterPro" id="IPR050079">
    <property type="entry name" value="DEAD_box_RNA_helicase"/>
</dbReference>
<evidence type="ECO:0000256" key="1">
    <source>
        <dbReference type="ARBA" id="ARBA00022741"/>
    </source>
</evidence>
<feature type="region of interest" description="Disordered" evidence="6">
    <location>
        <begin position="71"/>
        <end position="98"/>
    </location>
</feature>
<dbReference type="GO" id="GO:0005829">
    <property type="term" value="C:cytosol"/>
    <property type="evidence" value="ECO:0007669"/>
    <property type="project" value="TreeGrafter"/>
</dbReference>
<dbReference type="GO" id="GO:0003724">
    <property type="term" value="F:RNA helicase activity"/>
    <property type="evidence" value="ECO:0007669"/>
    <property type="project" value="InterPro"/>
</dbReference>
<dbReference type="InterPro" id="IPR014014">
    <property type="entry name" value="RNA_helicase_DEAD_Q_motif"/>
</dbReference>
<evidence type="ECO:0000256" key="5">
    <source>
        <dbReference type="PROSITE-ProRule" id="PRU00552"/>
    </source>
</evidence>
<reference evidence="8" key="1">
    <citation type="submission" date="2020-07" db="EMBL/GenBank/DDBJ databases">
        <title>Genomic analysis of a strain of Sedimentibacter Hydroxybenzoicus DSM7310.</title>
        <authorList>
            <person name="Ma S."/>
        </authorList>
    </citation>
    <scope>NUCLEOTIDE SEQUENCE</scope>
    <source>
        <strain evidence="8">DSM 7310</strain>
    </source>
</reference>
<evidence type="ECO:0000256" key="2">
    <source>
        <dbReference type="ARBA" id="ARBA00022801"/>
    </source>
</evidence>
<keyword evidence="1" id="KW-0547">Nucleotide-binding</keyword>
<dbReference type="GO" id="GO:0016787">
    <property type="term" value="F:hydrolase activity"/>
    <property type="evidence" value="ECO:0007669"/>
    <property type="project" value="UniProtKB-KW"/>
</dbReference>
<dbReference type="InterPro" id="IPR011545">
    <property type="entry name" value="DEAD/DEAH_box_helicase_dom"/>
</dbReference>
<dbReference type="SUPFAM" id="SSF52540">
    <property type="entry name" value="P-loop containing nucleoside triphosphate hydrolases"/>
    <property type="match status" value="1"/>
</dbReference>
<feature type="domain" description="DEAD-box RNA helicase Q" evidence="7">
    <location>
        <begin position="1"/>
        <end position="29"/>
    </location>
</feature>